<dbReference type="PROSITE" id="PS50850">
    <property type="entry name" value="MFS"/>
    <property type="match status" value="1"/>
</dbReference>
<proteinExistence type="inferred from homology"/>
<feature type="domain" description="Major facilitator superfamily (MFS) profile" evidence="10">
    <location>
        <begin position="13"/>
        <end position="451"/>
    </location>
</feature>
<gene>
    <name evidence="11" type="ORF">I303_104132</name>
</gene>
<feature type="transmembrane region" description="Helical" evidence="9">
    <location>
        <begin position="428"/>
        <end position="447"/>
    </location>
</feature>
<evidence type="ECO:0000313" key="12">
    <source>
        <dbReference type="Proteomes" id="UP000078595"/>
    </source>
</evidence>
<dbReference type="InterPro" id="IPR020846">
    <property type="entry name" value="MFS_dom"/>
</dbReference>
<evidence type="ECO:0000256" key="1">
    <source>
        <dbReference type="ARBA" id="ARBA00004141"/>
    </source>
</evidence>
<feature type="transmembrane region" description="Helical" evidence="9">
    <location>
        <begin position="360"/>
        <end position="386"/>
    </location>
</feature>
<dbReference type="InterPro" id="IPR036259">
    <property type="entry name" value="MFS_trans_sf"/>
</dbReference>
<reference evidence="11" key="2">
    <citation type="submission" date="2024-02" db="EMBL/GenBank/DDBJ databases">
        <title>Comparative genomics of Cryptococcus and Kwoniella reveals pathogenesis evolution and contrasting modes of karyotype evolution via chromosome fusion or intercentromeric recombination.</title>
        <authorList>
            <person name="Coelho M.A."/>
            <person name="David-Palma M."/>
            <person name="Shea T."/>
            <person name="Bowers K."/>
            <person name="McGinley-Smith S."/>
            <person name="Mohammad A.W."/>
            <person name="Gnirke A."/>
            <person name="Yurkov A.M."/>
            <person name="Nowrousian M."/>
            <person name="Sun S."/>
            <person name="Cuomo C.A."/>
            <person name="Heitman J."/>
        </authorList>
    </citation>
    <scope>NUCLEOTIDE SEQUENCE</scope>
    <source>
        <strain evidence="11">CBS 10117</strain>
    </source>
</reference>
<dbReference type="NCBIfam" id="TIGR00879">
    <property type="entry name" value="SP"/>
    <property type="match status" value="1"/>
</dbReference>
<dbReference type="PANTHER" id="PTHR48022">
    <property type="entry name" value="PLASTIDIC GLUCOSE TRANSPORTER 4"/>
    <property type="match status" value="1"/>
</dbReference>
<comment type="catalytic activity">
    <reaction evidence="7">
        <text>myo-inositol(out) + H(+)(out) = myo-inositol(in) + H(+)(in)</text>
        <dbReference type="Rhea" id="RHEA:60364"/>
        <dbReference type="ChEBI" id="CHEBI:15378"/>
        <dbReference type="ChEBI" id="CHEBI:17268"/>
    </reaction>
</comment>
<dbReference type="GO" id="GO:0005351">
    <property type="term" value="F:carbohydrate:proton symporter activity"/>
    <property type="evidence" value="ECO:0007669"/>
    <property type="project" value="TreeGrafter"/>
</dbReference>
<reference evidence="11" key="1">
    <citation type="submission" date="2013-07" db="EMBL/GenBank/DDBJ databases">
        <authorList>
            <consortium name="The Broad Institute Genome Sequencing Platform"/>
            <person name="Cuomo C."/>
            <person name="Litvintseva A."/>
            <person name="Chen Y."/>
            <person name="Heitman J."/>
            <person name="Sun S."/>
            <person name="Springer D."/>
            <person name="Dromer F."/>
            <person name="Young S.K."/>
            <person name="Zeng Q."/>
            <person name="Gargeya S."/>
            <person name="Fitzgerald M."/>
            <person name="Abouelleil A."/>
            <person name="Alvarado L."/>
            <person name="Berlin A.M."/>
            <person name="Chapman S.B."/>
            <person name="Dewar J."/>
            <person name="Goldberg J."/>
            <person name="Griggs A."/>
            <person name="Gujja S."/>
            <person name="Hansen M."/>
            <person name="Howarth C."/>
            <person name="Imamovic A."/>
            <person name="Larimer J."/>
            <person name="McCowan C."/>
            <person name="Murphy C."/>
            <person name="Pearson M."/>
            <person name="Priest M."/>
            <person name="Roberts A."/>
            <person name="Saif S."/>
            <person name="Shea T."/>
            <person name="Sykes S."/>
            <person name="Wortman J."/>
            <person name="Nusbaum C."/>
            <person name="Birren B."/>
        </authorList>
    </citation>
    <scope>NUCLEOTIDE SEQUENCE</scope>
    <source>
        <strain evidence="11">CBS 10117</strain>
    </source>
</reference>
<dbReference type="InterPro" id="IPR003663">
    <property type="entry name" value="Sugar/inositol_transpt"/>
</dbReference>
<dbReference type="KEGG" id="kdj:28968588"/>
<keyword evidence="12" id="KW-1185">Reference proteome</keyword>
<feature type="transmembrane region" description="Helical" evidence="9">
    <location>
        <begin position="398"/>
        <end position="416"/>
    </location>
</feature>
<dbReference type="InterPro" id="IPR005828">
    <property type="entry name" value="MFS_sugar_transport-like"/>
</dbReference>
<evidence type="ECO:0000256" key="4">
    <source>
        <dbReference type="ARBA" id="ARBA00022692"/>
    </source>
</evidence>
<dbReference type="Gene3D" id="1.20.1250.20">
    <property type="entry name" value="MFS general substrate transporter like domains"/>
    <property type="match status" value="1"/>
</dbReference>
<feature type="transmembrane region" description="Helical" evidence="9">
    <location>
        <begin position="106"/>
        <end position="127"/>
    </location>
</feature>
<keyword evidence="6 9" id="KW-0472">Membrane</keyword>
<feature type="transmembrane region" description="Helical" evidence="9">
    <location>
        <begin position="81"/>
        <end position="100"/>
    </location>
</feature>
<dbReference type="PROSITE" id="PS00217">
    <property type="entry name" value="SUGAR_TRANSPORT_2"/>
    <property type="match status" value="1"/>
</dbReference>
<dbReference type="InterPro" id="IPR050360">
    <property type="entry name" value="MFS_Sugar_Transporters"/>
</dbReference>
<organism evidence="11 12">
    <name type="scientific">Kwoniella dejecticola CBS 10117</name>
    <dbReference type="NCBI Taxonomy" id="1296121"/>
    <lineage>
        <taxon>Eukaryota</taxon>
        <taxon>Fungi</taxon>
        <taxon>Dikarya</taxon>
        <taxon>Basidiomycota</taxon>
        <taxon>Agaricomycotina</taxon>
        <taxon>Tremellomycetes</taxon>
        <taxon>Tremellales</taxon>
        <taxon>Cryptococcaceae</taxon>
        <taxon>Kwoniella</taxon>
    </lineage>
</organism>
<keyword evidence="5 9" id="KW-1133">Transmembrane helix</keyword>
<dbReference type="AlphaFoldDB" id="A0AAJ8KPP3"/>
<dbReference type="Proteomes" id="UP000078595">
    <property type="component" value="Chromosome 5"/>
</dbReference>
<dbReference type="FunFam" id="1.20.1250.20:FF:000090">
    <property type="entry name" value="MFS sugar transporter, putative"/>
    <property type="match status" value="1"/>
</dbReference>
<evidence type="ECO:0000313" key="11">
    <source>
        <dbReference type="EMBL" id="WWC61548.1"/>
    </source>
</evidence>
<evidence type="ECO:0000256" key="6">
    <source>
        <dbReference type="ARBA" id="ARBA00023136"/>
    </source>
</evidence>
<dbReference type="SUPFAM" id="SSF103473">
    <property type="entry name" value="MFS general substrate transporter"/>
    <property type="match status" value="1"/>
</dbReference>
<dbReference type="GO" id="GO:0016020">
    <property type="term" value="C:membrane"/>
    <property type="evidence" value="ECO:0007669"/>
    <property type="project" value="UniProtKB-SubCell"/>
</dbReference>
<sequence length="508" mass="55547">MFSLPPKLYTFLCATFAAMGAALFGYDLGVIAYVLEAQDFNNTIKTDNSNYIGFIVSAMLLGAFVGSIPASLIADSFSRRTGITVAGGVFILGGILQTAAPNKESMLAGRFFAGVAIGMLGCLTPLYQSEIAHPAARGMLTATFQLFIGIGAIIAGWIGYGVAQTHPLSPIAWRLPLGFQMAPAVPLLFLTFLLPESPRWLMIRGRESEALRVLARLRARGDENDQFVQEEFESMKVKVEEEAATNQSWALIFGDKTNLRKVLYGIILQFSVQMTGVSAIQYYAPSVYKSVGFSAHTSLLINSLNNVNGLLGEVACVLLIDKVGRRFPLIAGNTLSGICFAIATGLARKFATGGGSRGEGIGFVAVLFVYNFVFSACIGPLSWIYPVEIMNTAIRAKATAMTSMAAWIANFMIGQVSKTAFDNLQWRYYLVFTVCSFTNALTFYMLFPETKGRSLEEMDTYFRTVHWFVPTAKDIPADIRAPVREHDRAVENFSNKNEKEAPGHQELV</sequence>
<feature type="transmembrane region" description="Helical" evidence="9">
    <location>
        <begin position="51"/>
        <end position="74"/>
    </location>
</feature>
<evidence type="ECO:0000256" key="7">
    <source>
        <dbReference type="ARBA" id="ARBA00049119"/>
    </source>
</evidence>
<name>A0AAJ8KPP3_9TREE</name>
<feature type="transmembrane region" description="Helical" evidence="9">
    <location>
        <begin position="171"/>
        <end position="194"/>
    </location>
</feature>
<dbReference type="PANTHER" id="PTHR48022:SF37">
    <property type="entry name" value="MAJOR FACILITATOR SUPERFAMILY (MFS) PROFILE DOMAIN-CONTAINING PROTEIN-RELATED"/>
    <property type="match status" value="1"/>
</dbReference>
<evidence type="ECO:0000256" key="5">
    <source>
        <dbReference type="ARBA" id="ARBA00022989"/>
    </source>
</evidence>
<dbReference type="GeneID" id="28968588"/>
<evidence type="ECO:0000256" key="8">
    <source>
        <dbReference type="RuleBase" id="RU003346"/>
    </source>
</evidence>
<dbReference type="Pfam" id="PF00083">
    <property type="entry name" value="Sugar_tr"/>
    <property type="match status" value="1"/>
</dbReference>
<feature type="transmembrane region" description="Helical" evidence="9">
    <location>
        <begin position="262"/>
        <end position="284"/>
    </location>
</feature>
<comment type="subcellular location">
    <subcellularLocation>
        <location evidence="1">Membrane</location>
        <topology evidence="1">Multi-pass membrane protein</topology>
    </subcellularLocation>
</comment>
<protein>
    <recommendedName>
        <fullName evidence="10">Major facilitator superfamily (MFS) profile domain-containing protein</fullName>
    </recommendedName>
</protein>
<comment type="similarity">
    <text evidence="2 8">Belongs to the major facilitator superfamily. Sugar transporter (TC 2.A.1.1) family.</text>
</comment>
<accession>A0AAJ8KPP3</accession>
<dbReference type="PRINTS" id="PR00171">
    <property type="entry name" value="SUGRTRNSPORT"/>
</dbReference>
<evidence type="ECO:0000256" key="2">
    <source>
        <dbReference type="ARBA" id="ARBA00010992"/>
    </source>
</evidence>
<feature type="transmembrane region" description="Helical" evidence="9">
    <location>
        <begin position="139"/>
        <end position="159"/>
    </location>
</feature>
<evidence type="ECO:0000256" key="9">
    <source>
        <dbReference type="SAM" id="Phobius"/>
    </source>
</evidence>
<dbReference type="EMBL" id="CP144534">
    <property type="protein sequence ID" value="WWC61548.1"/>
    <property type="molecule type" value="Genomic_DNA"/>
</dbReference>
<dbReference type="InterPro" id="IPR005829">
    <property type="entry name" value="Sugar_transporter_CS"/>
</dbReference>
<dbReference type="RefSeq" id="XP_065824983.1">
    <property type="nucleotide sequence ID" value="XM_065968911.1"/>
</dbReference>
<keyword evidence="4 9" id="KW-0812">Transmembrane</keyword>
<feature type="transmembrane region" description="Helical" evidence="9">
    <location>
        <begin position="327"/>
        <end position="348"/>
    </location>
</feature>
<evidence type="ECO:0000256" key="3">
    <source>
        <dbReference type="ARBA" id="ARBA00022448"/>
    </source>
</evidence>
<feature type="transmembrane region" description="Helical" evidence="9">
    <location>
        <begin position="12"/>
        <end position="35"/>
    </location>
</feature>
<evidence type="ECO:0000259" key="10">
    <source>
        <dbReference type="PROSITE" id="PS50850"/>
    </source>
</evidence>
<keyword evidence="3 8" id="KW-0813">Transport</keyword>